<feature type="domain" description="DUS-like FMN-binding" evidence="18">
    <location>
        <begin position="57"/>
        <end position="309"/>
    </location>
</feature>
<gene>
    <name evidence="19" type="primary">FGENESH: predicted gene_8.13</name>
    <name evidence="19" type="ORF">BN2166_0041580</name>
</gene>
<organism evidence="19 20">
    <name type="scientific">Rhodotorula toruloides</name>
    <name type="common">Yeast</name>
    <name type="synonym">Rhodosporidium toruloides</name>
    <dbReference type="NCBI Taxonomy" id="5286"/>
    <lineage>
        <taxon>Eukaryota</taxon>
        <taxon>Fungi</taxon>
        <taxon>Dikarya</taxon>
        <taxon>Basidiomycota</taxon>
        <taxon>Pucciniomycotina</taxon>
        <taxon>Microbotryomycetes</taxon>
        <taxon>Sporidiobolales</taxon>
        <taxon>Sporidiobolaceae</taxon>
        <taxon>Rhodotorula</taxon>
    </lineage>
</organism>
<dbReference type="PANTHER" id="PTHR11082:SF5">
    <property type="entry name" value="TRNA-DIHYDROURIDINE(16_17) SYNTHASE [NAD(P)(+)]-LIKE"/>
    <property type="match status" value="1"/>
</dbReference>
<evidence type="ECO:0000259" key="18">
    <source>
        <dbReference type="Pfam" id="PF01207"/>
    </source>
</evidence>
<dbReference type="GO" id="GO:0006397">
    <property type="term" value="P:mRNA processing"/>
    <property type="evidence" value="ECO:0007669"/>
    <property type="project" value="UniProtKB-KW"/>
</dbReference>
<evidence type="ECO:0000256" key="9">
    <source>
        <dbReference type="ARBA" id="ARBA00038313"/>
    </source>
</evidence>
<feature type="compositionally biased region" description="Basic and acidic residues" evidence="17">
    <location>
        <begin position="456"/>
        <end position="471"/>
    </location>
</feature>
<keyword evidence="3" id="KW-0288">FMN</keyword>
<evidence type="ECO:0000256" key="13">
    <source>
        <dbReference type="ARBA" id="ARBA00048342"/>
    </source>
</evidence>
<evidence type="ECO:0000256" key="5">
    <source>
        <dbReference type="ARBA" id="ARBA00022694"/>
    </source>
</evidence>
<evidence type="ECO:0000256" key="8">
    <source>
        <dbReference type="ARBA" id="ARBA00023027"/>
    </source>
</evidence>
<dbReference type="InterPro" id="IPR018517">
    <property type="entry name" value="tRNA_hU_synthase_CS"/>
</dbReference>
<sequence length="638" mass="69925">MTMAAANGAAGKAQDPSELVYESVPLTAELAEQPKGVAGKLEGHALWDSMGRPKYVVAPMVDQSELAWRILSRAHGANLCYTPMFHAALFSGNDRYQQEMFDLSPDSLEGVAPYDRPLVVQFCANDKDQFLAAARKVEGKCDAVDLNLGCPQGIAKRGRYGAFLMEEWNLIRDLISHLHQNLATPIIAKMRVYPTLAKTLHYASHVYSSGAQLLTIHGRTRDMKGQQTGLASWDKIREVVKLVSPKVPVLANGGCPSAEEVQPCLDQTGAYAVMSAEGNLYNPFGLFRDNAAEGRAYVEQLPEPMRSAFKACEDELDLNGAGWDRDNAAYAPATFVASEYLAIVRTLPSTKTATSAIKAHLYKLFRPVWAAGRHLEMREKLGRAGGGAGVLEYAERVAQYQAWVDDFRELIKADRASGLLPPDCNRPLTHTEVQSLFNGVVPYSHCQPYLRVTKPTEGKEEDELKKVDGEAKRKRAAEEGLVIDGPLDDASKRLKPSPPSPASATPIDPTAPTTSAPPRPATTSCPGVPAHPSCSNVLSTKCSHGLCKACCALSRSSGEEGKGCEFHEEKERKEEAEKERRREMSRLKRERGEQRARENEERVKREAEEKRRKRGEERARKAAAAEGEGGETGRAGVD</sequence>
<dbReference type="GO" id="GO:0017150">
    <property type="term" value="F:tRNA dihydrouridine synthase activity"/>
    <property type="evidence" value="ECO:0007669"/>
    <property type="project" value="InterPro"/>
</dbReference>
<feature type="region of interest" description="Disordered" evidence="17">
    <location>
        <begin position="554"/>
        <end position="638"/>
    </location>
</feature>
<comment type="similarity">
    <text evidence="9">Belongs to the Dus family. Dus1 subfamily.</text>
</comment>
<comment type="catalytic activity">
    <reaction evidence="15">
        <text>a 5,6-dihydrouridine in mRNA + NADP(+) = a uridine in mRNA + NADPH + H(+)</text>
        <dbReference type="Rhea" id="RHEA:69855"/>
        <dbReference type="Rhea" id="RHEA-COMP:14658"/>
        <dbReference type="Rhea" id="RHEA-COMP:17789"/>
        <dbReference type="ChEBI" id="CHEBI:15378"/>
        <dbReference type="ChEBI" id="CHEBI:57783"/>
        <dbReference type="ChEBI" id="CHEBI:58349"/>
        <dbReference type="ChEBI" id="CHEBI:65315"/>
        <dbReference type="ChEBI" id="CHEBI:74443"/>
    </reaction>
    <physiologicalReaction direction="right-to-left" evidence="15">
        <dbReference type="Rhea" id="RHEA:69857"/>
    </physiologicalReaction>
</comment>
<comment type="catalytic activity">
    <reaction evidence="11">
        <text>5,6-dihydrouridine(17) in tRNA + NAD(+) = uridine(17) in tRNA + NADH + H(+)</text>
        <dbReference type="Rhea" id="RHEA:53372"/>
        <dbReference type="Rhea" id="RHEA-COMP:13541"/>
        <dbReference type="Rhea" id="RHEA-COMP:13542"/>
        <dbReference type="ChEBI" id="CHEBI:15378"/>
        <dbReference type="ChEBI" id="CHEBI:57540"/>
        <dbReference type="ChEBI" id="CHEBI:57945"/>
        <dbReference type="ChEBI" id="CHEBI:65315"/>
        <dbReference type="ChEBI" id="CHEBI:74443"/>
        <dbReference type="EC" id="1.3.1.88"/>
    </reaction>
    <physiologicalReaction direction="right-to-left" evidence="11">
        <dbReference type="Rhea" id="RHEA:53374"/>
    </physiologicalReaction>
</comment>
<dbReference type="GO" id="GO:0050660">
    <property type="term" value="F:flavin adenine dinucleotide binding"/>
    <property type="evidence" value="ECO:0007669"/>
    <property type="project" value="InterPro"/>
</dbReference>
<dbReference type="PANTHER" id="PTHR11082">
    <property type="entry name" value="TRNA-DIHYDROURIDINE SYNTHASE"/>
    <property type="match status" value="1"/>
</dbReference>
<feature type="compositionally biased region" description="Low complexity" evidence="17">
    <location>
        <begin position="502"/>
        <end position="514"/>
    </location>
</feature>
<accession>A0A0K3CI51</accession>
<dbReference type="OMA" id="KLFRPVW"/>
<dbReference type="Gene3D" id="3.20.20.70">
    <property type="entry name" value="Aldolase class I"/>
    <property type="match status" value="1"/>
</dbReference>
<evidence type="ECO:0000256" key="7">
    <source>
        <dbReference type="ARBA" id="ARBA00023002"/>
    </source>
</evidence>
<dbReference type="STRING" id="5286.A0A0K3CI51"/>
<protein>
    <recommendedName>
        <fullName evidence="10">tRNA-dihydrouridine(16/17) synthase [NAD(P)(+)]</fullName>
        <ecNumber evidence="10">1.3.1.88</ecNumber>
    </recommendedName>
</protein>
<evidence type="ECO:0000256" key="1">
    <source>
        <dbReference type="ARBA" id="ARBA00001917"/>
    </source>
</evidence>
<evidence type="ECO:0000256" key="12">
    <source>
        <dbReference type="ARBA" id="ARBA00047652"/>
    </source>
</evidence>
<keyword evidence="6" id="KW-0521">NADP</keyword>
<evidence type="ECO:0000256" key="16">
    <source>
        <dbReference type="ARBA" id="ARBA00049467"/>
    </source>
</evidence>
<dbReference type="EMBL" id="CWKI01000008">
    <property type="protein sequence ID" value="CTR08297.1"/>
    <property type="molecule type" value="Genomic_DNA"/>
</dbReference>
<name>A0A0K3CI51_RHOTO</name>
<evidence type="ECO:0000256" key="6">
    <source>
        <dbReference type="ARBA" id="ARBA00022857"/>
    </source>
</evidence>
<dbReference type="CDD" id="cd02801">
    <property type="entry name" value="DUS_like_FMN"/>
    <property type="match status" value="1"/>
</dbReference>
<dbReference type="Pfam" id="PF01207">
    <property type="entry name" value="Dus"/>
    <property type="match status" value="1"/>
</dbReference>
<comment type="catalytic activity">
    <reaction evidence="16">
        <text>5,6-dihydrouridine(17) in tRNA + NADP(+) = uridine(17) in tRNA + NADPH + H(+)</text>
        <dbReference type="Rhea" id="RHEA:53368"/>
        <dbReference type="Rhea" id="RHEA-COMP:13541"/>
        <dbReference type="Rhea" id="RHEA-COMP:13542"/>
        <dbReference type="ChEBI" id="CHEBI:15378"/>
        <dbReference type="ChEBI" id="CHEBI:57783"/>
        <dbReference type="ChEBI" id="CHEBI:58349"/>
        <dbReference type="ChEBI" id="CHEBI:65315"/>
        <dbReference type="ChEBI" id="CHEBI:74443"/>
        <dbReference type="EC" id="1.3.1.88"/>
    </reaction>
    <physiologicalReaction direction="right-to-left" evidence="16">
        <dbReference type="Rhea" id="RHEA:53370"/>
    </physiologicalReaction>
</comment>
<dbReference type="InterPro" id="IPR035587">
    <property type="entry name" value="DUS-like_FMN-bd"/>
</dbReference>
<evidence type="ECO:0000256" key="15">
    <source>
        <dbReference type="ARBA" id="ARBA00049447"/>
    </source>
</evidence>
<evidence type="ECO:0000256" key="10">
    <source>
        <dbReference type="ARBA" id="ARBA00038890"/>
    </source>
</evidence>
<comment type="catalytic activity">
    <reaction evidence="12">
        <text>5,6-dihydrouridine(16) in tRNA + NADP(+) = uridine(16) in tRNA + NADPH + H(+)</text>
        <dbReference type="Rhea" id="RHEA:53376"/>
        <dbReference type="Rhea" id="RHEA-COMP:13543"/>
        <dbReference type="Rhea" id="RHEA-COMP:13544"/>
        <dbReference type="ChEBI" id="CHEBI:15378"/>
        <dbReference type="ChEBI" id="CHEBI:57783"/>
        <dbReference type="ChEBI" id="CHEBI:58349"/>
        <dbReference type="ChEBI" id="CHEBI:65315"/>
        <dbReference type="ChEBI" id="CHEBI:74443"/>
        <dbReference type="EC" id="1.3.1.88"/>
    </reaction>
    <physiologicalReaction direction="right-to-left" evidence="12">
        <dbReference type="Rhea" id="RHEA:53378"/>
    </physiologicalReaction>
</comment>
<comment type="cofactor">
    <cofactor evidence="1">
        <name>FMN</name>
        <dbReference type="ChEBI" id="CHEBI:58210"/>
    </cofactor>
</comment>
<comment type="catalytic activity">
    <reaction evidence="13">
        <text>a 5,6-dihydrouridine in mRNA + NAD(+) = a uridine in mRNA + NADH + H(+)</text>
        <dbReference type="Rhea" id="RHEA:69851"/>
        <dbReference type="Rhea" id="RHEA-COMP:14658"/>
        <dbReference type="Rhea" id="RHEA-COMP:17789"/>
        <dbReference type="ChEBI" id="CHEBI:15378"/>
        <dbReference type="ChEBI" id="CHEBI:57540"/>
        <dbReference type="ChEBI" id="CHEBI:57945"/>
        <dbReference type="ChEBI" id="CHEBI:65315"/>
        <dbReference type="ChEBI" id="CHEBI:74443"/>
    </reaction>
    <physiologicalReaction direction="right-to-left" evidence="13">
        <dbReference type="Rhea" id="RHEA:69853"/>
    </physiologicalReaction>
</comment>
<evidence type="ECO:0000256" key="4">
    <source>
        <dbReference type="ARBA" id="ARBA00022664"/>
    </source>
</evidence>
<keyword evidence="7" id="KW-0560">Oxidoreductase</keyword>
<dbReference type="AlphaFoldDB" id="A0A0K3CI51"/>
<feature type="compositionally biased region" description="Basic and acidic residues" evidence="17">
    <location>
        <begin position="557"/>
        <end position="620"/>
    </location>
</feature>
<evidence type="ECO:0000256" key="17">
    <source>
        <dbReference type="SAM" id="MobiDB-lite"/>
    </source>
</evidence>
<keyword evidence="2" id="KW-0285">Flavoprotein</keyword>
<dbReference type="PROSITE" id="PS01136">
    <property type="entry name" value="UPF0034"/>
    <property type="match status" value="1"/>
</dbReference>
<comment type="catalytic activity">
    <reaction evidence="14">
        <text>5,6-dihydrouridine(16) in tRNA + NAD(+) = uridine(16) in tRNA + NADH + H(+)</text>
        <dbReference type="Rhea" id="RHEA:53380"/>
        <dbReference type="Rhea" id="RHEA-COMP:13543"/>
        <dbReference type="Rhea" id="RHEA-COMP:13544"/>
        <dbReference type="ChEBI" id="CHEBI:15378"/>
        <dbReference type="ChEBI" id="CHEBI:57540"/>
        <dbReference type="ChEBI" id="CHEBI:57945"/>
        <dbReference type="ChEBI" id="CHEBI:65315"/>
        <dbReference type="ChEBI" id="CHEBI:74443"/>
        <dbReference type="EC" id="1.3.1.88"/>
    </reaction>
    <physiologicalReaction direction="right-to-left" evidence="14">
        <dbReference type="Rhea" id="RHEA:53382"/>
    </physiologicalReaction>
</comment>
<reference evidence="19 20" key="1">
    <citation type="submission" date="2015-07" db="EMBL/GenBank/DDBJ databases">
        <authorList>
            <person name="Cajimat M.N.B."/>
            <person name="Milazzo M.L."/>
            <person name="Fulhorst C.F."/>
        </authorList>
    </citation>
    <scope>NUCLEOTIDE SEQUENCE [LARGE SCALE GENOMIC DNA]</scope>
    <source>
        <strain evidence="19">Single colony</strain>
    </source>
</reference>
<evidence type="ECO:0000256" key="14">
    <source>
        <dbReference type="ARBA" id="ARBA00048934"/>
    </source>
</evidence>
<dbReference type="SUPFAM" id="SSF51395">
    <property type="entry name" value="FMN-linked oxidoreductases"/>
    <property type="match status" value="1"/>
</dbReference>
<evidence type="ECO:0000313" key="20">
    <source>
        <dbReference type="Proteomes" id="UP000199069"/>
    </source>
</evidence>
<evidence type="ECO:0000313" key="19">
    <source>
        <dbReference type="EMBL" id="CTR08297.1"/>
    </source>
</evidence>
<keyword evidence="5" id="KW-0819">tRNA processing</keyword>
<keyword evidence="20" id="KW-1185">Reference proteome</keyword>
<feature type="region of interest" description="Disordered" evidence="17">
    <location>
        <begin position="456"/>
        <end position="534"/>
    </location>
</feature>
<evidence type="ECO:0000256" key="11">
    <source>
        <dbReference type="ARBA" id="ARBA00047287"/>
    </source>
</evidence>
<keyword evidence="8" id="KW-0520">NAD</keyword>
<proteinExistence type="inferred from homology"/>
<keyword evidence="4" id="KW-0507">mRNA processing</keyword>
<dbReference type="InterPro" id="IPR013785">
    <property type="entry name" value="Aldolase_TIM"/>
</dbReference>
<dbReference type="Proteomes" id="UP000199069">
    <property type="component" value="Unassembled WGS sequence"/>
</dbReference>
<evidence type="ECO:0000256" key="3">
    <source>
        <dbReference type="ARBA" id="ARBA00022643"/>
    </source>
</evidence>
<evidence type="ECO:0000256" key="2">
    <source>
        <dbReference type="ARBA" id="ARBA00022630"/>
    </source>
</evidence>
<dbReference type="EC" id="1.3.1.88" evidence="10"/>